<protein>
    <recommendedName>
        <fullName evidence="2">Outer membrane protein beta-barrel domain-containing protein</fullName>
    </recommendedName>
</protein>
<dbReference type="EMBL" id="BARU01033515">
    <property type="protein sequence ID" value="GAH68317.1"/>
    <property type="molecule type" value="Genomic_DNA"/>
</dbReference>
<evidence type="ECO:0008006" key="2">
    <source>
        <dbReference type="Google" id="ProtNLM"/>
    </source>
</evidence>
<evidence type="ECO:0000313" key="1">
    <source>
        <dbReference type="EMBL" id="GAH68317.1"/>
    </source>
</evidence>
<name>X1HFW8_9ZZZZ</name>
<sequence length="161" mass="17280">LAVATYHVPITSGTSYSIGVRGDIVVGYGFNPYLKVDARGSVGLGTQFSGMQHPFFADAALGVQTCLPLGPLTPGLHVELSYYLREVTLSPTVLFGIGKKEWLTLGGRMHMHGFLIGWDPVAVDAFACAHLSPRYSVFAGAEIFYITYAPAITLGVGYHLK</sequence>
<accession>X1HFW8</accession>
<dbReference type="AlphaFoldDB" id="X1HFW8"/>
<comment type="caution">
    <text evidence="1">The sequence shown here is derived from an EMBL/GenBank/DDBJ whole genome shotgun (WGS) entry which is preliminary data.</text>
</comment>
<proteinExistence type="predicted"/>
<feature type="non-terminal residue" evidence="1">
    <location>
        <position position="1"/>
    </location>
</feature>
<reference evidence="1" key="1">
    <citation type="journal article" date="2014" name="Front. Microbiol.">
        <title>High frequency of phylogenetically diverse reductive dehalogenase-homologous genes in deep subseafloor sedimentary metagenomes.</title>
        <authorList>
            <person name="Kawai M."/>
            <person name="Futagami T."/>
            <person name="Toyoda A."/>
            <person name="Takaki Y."/>
            <person name="Nishi S."/>
            <person name="Hori S."/>
            <person name="Arai W."/>
            <person name="Tsubouchi T."/>
            <person name="Morono Y."/>
            <person name="Uchiyama I."/>
            <person name="Ito T."/>
            <person name="Fujiyama A."/>
            <person name="Inagaki F."/>
            <person name="Takami H."/>
        </authorList>
    </citation>
    <scope>NUCLEOTIDE SEQUENCE</scope>
    <source>
        <strain evidence="1">Expedition CK06-06</strain>
    </source>
</reference>
<gene>
    <name evidence="1" type="ORF">S03H2_52726</name>
</gene>
<organism evidence="1">
    <name type="scientific">marine sediment metagenome</name>
    <dbReference type="NCBI Taxonomy" id="412755"/>
    <lineage>
        <taxon>unclassified sequences</taxon>
        <taxon>metagenomes</taxon>
        <taxon>ecological metagenomes</taxon>
    </lineage>
</organism>